<dbReference type="EMBL" id="JARGEI010000029">
    <property type="protein sequence ID" value="KAJ8705899.1"/>
    <property type="molecule type" value="Genomic_DNA"/>
</dbReference>
<dbReference type="SUPFAM" id="SSF57667">
    <property type="entry name" value="beta-beta-alpha zinc fingers"/>
    <property type="match status" value="4"/>
</dbReference>
<evidence type="ECO:0000256" key="6">
    <source>
        <dbReference type="ARBA" id="ARBA00023242"/>
    </source>
</evidence>
<feature type="domain" description="C2H2-type" evidence="8">
    <location>
        <begin position="256"/>
        <end position="283"/>
    </location>
</feature>
<feature type="domain" description="C2H2-type" evidence="8">
    <location>
        <begin position="167"/>
        <end position="194"/>
    </location>
</feature>
<keyword evidence="6" id="KW-0539">Nucleus</keyword>
<dbReference type="GO" id="GO:0008270">
    <property type="term" value="F:zinc ion binding"/>
    <property type="evidence" value="ECO:0007669"/>
    <property type="project" value="UniProtKB-KW"/>
</dbReference>
<reference evidence="9" key="1">
    <citation type="submission" date="2023-03" db="EMBL/GenBank/DDBJ databases">
        <title>Chromosome-level genomes of two armyworms, Mythimna separata and Mythimna loreyi, provide insights into the biosynthesis and reception of sex pheromones.</title>
        <authorList>
            <person name="Zhao H."/>
        </authorList>
    </citation>
    <scope>NUCLEOTIDE SEQUENCE</scope>
    <source>
        <strain evidence="9">BeijingLab</strain>
        <tissue evidence="9">Pupa</tissue>
    </source>
</reference>
<dbReference type="SMART" id="SM00355">
    <property type="entry name" value="ZnF_C2H2"/>
    <property type="match status" value="8"/>
</dbReference>
<dbReference type="PROSITE" id="PS50157">
    <property type="entry name" value="ZINC_FINGER_C2H2_2"/>
    <property type="match status" value="6"/>
</dbReference>
<protein>
    <recommendedName>
        <fullName evidence="8">C2H2-type domain-containing protein</fullName>
    </recommendedName>
</protein>
<evidence type="ECO:0000313" key="9">
    <source>
        <dbReference type="EMBL" id="KAJ8705899.1"/>
    </source>
</evidence>
<dbReference type="Gene3D" id="3.30.160.60">
    <property type="entry name" value="Classic Zinc Finger"/>
    <property type="match status" value="4"/>
</dbReference>
<keyword evidence="2" id="KW-0479">Metal-binding</keyword>
<keyword evidence="10" id="KW-1185">Reference proteome</keyword>
<keyword evidence="3" id="KW-0677">Repeat</keyword>
<dbReference type="InterPro" id="IPR036236">
    <property type="entry name" value="Znf_C2H2_sf"/>
</dbReference>
<dbReference type="GO" id="GO:0005634">
    <property type="term" value="C:nucleus"/>
    <property type="evidence" value="ECO:0007669"/>
    <property type="project" value="UniProtKB-SubCell"/>
</dbReference>
<accession>A0AAD7Y7I8</accession>
<comment type="subcellular location">
    <subcellularLocation>
        <location evidence="1">Nucleus</location>
    </subcellularLocation>
</comment>
<name>A0AAD7Y7I8_MYTSE</name>
<evidence type="ECO:0000256" key="2">
    <source>
        <dbReference type="ARBA" id="ARBA00022723"/>
    </source>
</evidence>
<dbReference type="Pfam" id="PF12874">
    <property type="entry name" value="zf-met"/>
    <property type="match status" value="1"/>
</dbReference>
<dbReference type="PANTHER" id="PTHR24394:SF29">
    <property type="entry name" value="MYONEURIN"/>
    <property type="match status" value="1"/>
</dbReference>
<feature type="domain" description="C2H2-type" evidence="8">
    <location>
        <begin position="339"/>
        <end position="368"/>
    </location>
</feature>
<sequence>MDMLNILVNPEYMQTVCFLCYKQSNKTTSLHENIEIHDEYCTSNLTLWNIMKKLFPSHDLLLPQACEDCSSLIIKIFSLLQRNYFKNEMLSLLVDNINEEVDNKEECSRQPKKYKLKVNLPTSESIISNSKKQINILECKKCNMKFKSKVVLQNHYRITHKNTNAANICDICGKVFLKSSSLKVHLSSHKGKQCPLCFKVLKSHSHFNLHLKNHNILTKRKRVNKYHCCGNCDYRSLNKNTLEAHINKVHLNIRPFVCEICQKGFYKKSNLTQHFLTHEKIKDKTCEICGNAFVNDKTLAEHLRLHSGQKPFKCDICNAEFITSGRRLEHMKRKHMEKIECCVVCDKKFSLKKDLNSHLKHVHGAENYILKLENEQTELQVIRLINDAKVMRIPT</sequence>
<feature type="domain" description="C2H2-type" evidence="8">
    <location>
        <begin position="226"/>
        <end position="255"/>
    </location>
</feature>
<evidence type="ECO:0000313" key="10">
    <source>
        <dbReference type="Proteomes" id="UP001231518"/>
    </source>
</evidence>
<dbReference type="PROSITE" id="PS00028">
    <property type="entry name" value="ZINC_FINGER_C2H2_1"/>
    <property type="match status" value="7"/>
</dbReference>
<keyword evidence="5" id="KW-0862">Zinc</keyword>
<feature type="domain" description="C2H2-type" evidence="8">
    <location>
        <begin position="284"/>
        <end position="311"/>
    </location>
</feature>
<evidence type="ECO:0000256" key="1">
    <source>
        <dbReference type="ARBA" id="ARBA00004123"/>
    </source>
</evidence>
<keyword evidence="4 7" id="KW-0863">Zinc-finger</keyword>
<dbReference type="Proteomes" id="UP001231518">
    <property type="component" value="Chromosome 26"/>
</dbReference>
<evidence type="ECO:0000256" key="4">
    <source>
        <dbReference type="ARBA" id="ARBA00022771"/>
    </source>
</evidence>
<dbReference type="GO" id="GO:0000981">
    <property type="term" value="F:DNA-binding transcription factor activity, RNA polymerase II-specific"/>
    <property type="evidence" value="ECO:0007669"/>
    <property type="project" value="TreeGrafter"/>
</dbReference>
<dbReference type="AlphaFoldDB" id="A0AAD7Y7I8"/>
<evidence type="ECO:0000256" key="3">
    <source>
        <dbReference type="ARBA" id="ARBA00022737"/>
    </source>
</evidence>
<dbReference type="PANTHER" id="PTHR24394">
    <property type="entry name" value="ZINC FINGER PROTEIN"/>
    <property type="match status" value="1"/>
</dbReference>
<dbReference type="FunFam" id="3.30.160.60:FF:000145">
    <property type="entry name" value="Zinc finger protein 574"/>
    <property type="match status" value="1"/>
</dbReference>
<dbReference type="InterPro" id="IPR013087">
    <property type="entry name" value="Znf_C2H2_type"/>
</dbReference>
<evidence type="ECO:0000256" key="5">
    <source>
        <dbReference type="ARBA" id="ARBA00022833"/>
    </source>
</evidence>
<gene>
    <name evidence="9" type="ORF">PYW07_010676</name>
</gene>
<proteinExistence type="predicted"/>
<evidence type="ECO:0000259" key="8">
    <source>
        <dbReference type="PROSITE" id="PS50157"/>
    </source>
</evidence>
<evidence type="ECO:0000256" key="7">
    <source>
        <dbReference type="PROSITE-ProRule" id="PRU00042"/>
    </source>
</evidence>
<organism evidence="9 10">
    <name type="scientific">Mythimna separata</name>
    <name type="common">Oriental armyworm</name>
    <name type="synonym">Pseudaletia separata</name>
    <dbReference type="NCBI Taxonomy" id="271217"/>
    <lineage>
        <taxon>Eukaryota</taxon>
        <taxon>Metazoa</taxon>
        <taxon>Ecdysozoa</taxon>
        <taxon>Arthropoda</taxon>
        <taxon>Hexapoda</taxon>
        <taxon>Insecta</taxon>
        <taxon>Pterygota</taxon>
        <taxon>Neoptera</taxon>
        <taxon>Endopterygota</taxon>
        <taxon>Lepidoptera</taxon>
        <taxon>Glossata</taxon>
        <taxon>Ditrysia</taxon>
        <taxon>Noctuoidea</taxon>
        <taxon>Noctuidae</taxon>
        <taxon>Noctuinae</taxon>
        <taxon>Hadenini</taxon>
        <taxon>Mythimna</taxon>
    </lineage>
</organism>
<comment type="caution">
    <text evidence="9">The sequence shown here is derived from an EMBL/GenBank/DDBJ whole genome shotgun (WGS) entry which is preliminary data.</text>
</comment>
<feature type="domain" description="C2H2-type" evidence="8">
    <location>
        <begin position="137"/>
        <end position="165"/>
    </location>
</feature>
<dbReference type="Pfam" id="PF00096">
    <property type="entry name" value="zf-C2H2"/>
    <property type="match status" value="2"/>
</dbReference>